<keyword evidence="2 4" id="KW-0863">Zinc-finger</keyword>
<gene>
    <name evidence="6" type="ORF">K469DRAFT_582613</name>
</gene>
<evidence type="ECO:0000313" key="7">
    <source>
        <dbReference type="Proteomes" id="UP000800200"/>
    </source>
</evidence>
<evidence type="ECO:0000256" key="1">
    <source>
        <dbReference type="ARBA" id="ARBA00022723"/>
    </source>
</evidence>
<dbReference type="InterPro" id="IPR002893">
    <property type="entry name" value="Znf_MYND"/>
</dbReference>
<accession>A0A6A6DYM8</accession>
<dbReference type="OrthoDB" id="437457at2759"/>
<feature type="domain" description="MYND-type" evidence="5">
    <location>
        <begin position="8"/>
        <end position="44"/>
    </location>
</feature>
<dbReference type="GO" id="GO:0008270">
    <property type="term" value="F:zinc ion binding"/>
    <property type="evidence" value="ECO:0007669"/>
    <property type="project" value="UniProtKB-KW"/>
</dbReference>
<dbReference type="PROSITE" id="PS01360">
    <property type="entry name" value="ZF_MYND_1"/>
    <property type="match status" value="1"/>
</dbReference>
<evidence type="ECO:0000256" key="3">
    <source>
        <dbReference type="ARBA" id="ARBA00022833"/>
    </source>
</evidence>
<dbReference type="SUPFAM" id="SSF144232">
    <property type="entry name" value="HIT/MYND zinc finger-like"/>
    <property type="match status" value="1"/>
</dbReference>
<dbReference type="Proteomes" id="UP000800200">
    <property type="component" value="Unassembled WGS sequence"/>
</dbReference>
<dbReference type="Gene3D" id="6.10.140.2220">
    <property type="match status" value="1"/>
</dbReference>
<keyword evidence="3" id="KW-0862">Zinc</keyword>
<dbReference type="EMBL" id="ML994642">
    <property type="protein sequence ID" value="KAF2183482.1"/>
    <property type="molecule type" value="Genomic_DNA"/>
</dbReference>
<reference evidence="6" key="1">
    <citation type="journal article" date="2020" name="Stud. Mycol.">
        <title>101 Dothideomycetes genomes: a test case for predicting lifestyles and emergence of pathogens.</title>
        <authorList>
            <person name="Haridas S."/>
            <person name="Albert R."/>
            <person name="Binder M."/>
            <person name="Bloem J."/>
            <person name="Labutti K."/>
            <person name="Salamov A."/>
            <person name="Andreopoulos B."/>
            <person name="Baker S."/>
            <person name="Barry K."/>
            <person name="Bills G."/>
            <person name="Bluhm B."/>
            <person name="Cannon C."/>
            <person name="Castanera R."/>
            <person name="Culley D."/>
            <person name="Daum C."/>
            <person name="Ezra D."/>
            <person name="Gonzalez J."/>
            <person name="Henrissat B."/>
            <person name="Kuo A."/>
            <person name="Liang C."/>
            <person name="Lipzen A."/>
            <person name="Lutzoni F."/>
            <person name="Magnuson J."/>
            <person name="Mondo S."/>
            <person name="Nolan M."/>
            <person name="Ohm R."/>
            <person name="Pangilinan J."/>
            <person name="Park H.-J."/>
            <person name="Ramirez L."/>
            <person name="Alfaro M."/>
            <person name="Sun H."/>
            <person name="Tritt A."/>
            <person name="Yoshinaga Y."/>
            <person name="Zwiers L.-H."/>
            <person name="Turgeon B."/>
            <person name="Goodwin S."/>
            <person name="Spatafora J."/>
            <person name="Crous P."/>
            <person name="Grigoriev I."/>
        </authorList>
    </citation>
    <scope>NUCLEOTIDE SEQUENCE</scope>
    <source>
        <strain evidence="6">CBS 207.26</strain>
    </source>
</reference>
<keyword evidence="7" id="KW-1185">Reference proteome</keyword>
<dbReference type="PROSITE" id="PS50865">
    <property type="entry name" value="ZF_MYND_2"/>
    <property type="match status" value="1"/>
</dbReference>
<proteinExistence type="predicted"/>
<sequence>MADGSGLCAMCNKPGTMTCGGCHCSRYCSGDCQKLDWPVHKLLCKTFRDFETRPGNKFKRAIYFPVSGTGPKFIWLQFEGYDLEDKPYYEQPVYGTLLGEDKPATERVFIDENMIVRRNLAHTIILAVRSTFVYDGSLPNKSVAKVDEELGYQWKGSFVALGMKGIRQEPRVSDDLGTTDFRHIVDELRIQHYFNFSRPYENVQGEKVKGVRINCLGDQGIFGRPEFEAVDCQLYFSKSIPRGVPYSMF</sequence>
<evidence type="ECO:0000256" key="4">
    <source>
        <dbReference type="PROSITE-ProRule" id="PRU00134"/>
    </source>
</evidence>
<dbReference type="Pfam" id="PF01753">
    <property type="entry name" value="zf-MYND"/>
    <property type="match status" value="1"/>
</dbReference>
<evidence type="ECO:0000313" key="6">
    <source>
        <dbReference type="EMBL" id="KAF2183482.1"/>
    </source>
</evidence>
<name>A0A6A6DYM8_9PEZI</name>
<keyword evidence="1" id="KW-0479">Metal-binding</keyword>
<organism evidence="6 7">
    <name type="scientific">Zopfia rhizophila CBS 207.26</name>
    <dbReference type="NCBI Taxonomy" id="1314779"/>
    <lineage>
        <taxon>Eukaryota</taxon>
        <taxon>Fungi</taxon>
        <taxon>Dikarya</taxon>
        <taxon>Ascomycota</taxon>
        <taxon>Pezizomycotina</taxon>
        <taxon>Dothideomycetes</taxon>
        <taxon>Dothideomycetes incertae sedis</taxon>
        <taxon>Zopfiaceae</taxon>
        <taxon>Zopfia</taxon>
    </lineage>
</organism>
<evidence type="ECO:0000256" key="2">
    <source>
        <dbReference type="ARBA" id="ARBA00022771"/>
    </source>
</evidence>
<dbReference type="AlphaFoldDB" id="A0A6A6DYM8"/>
<evidence type="ECO:0000259" key="5">
    <source>
        <dbReference type="PROSITE" id="PS50865"/>
    </source>
</evidence>
<protein>
    <recommendedName>
        <fullName evidence="5">MYND-type domain-containing protein</fullName>
    </recommendedName>
</protein>